<sequence length="528" mass="54210">MTVLASMSNSRADRVVVIGSGLAGLVTALSLAPHPVTILTRAGLGGETSSAWAQGGIAAAVGGDDSVSLHAQDTLAAGDGLCDPVAVEMITGAAPDAIALLERFGVRFDRKADGALALGLEAAHSRNRIVHAGGDGSGAEIVRTLSAAVMATPSISVVEGFEVRRLLTEDGAIAGLLCASASGPVRIAASRVVLATGGLGGLFEASTNPPDNYGQGVMLAARAGAVLADMEFVQFHPTALDTAVYPQPLISEAVRGEGAILVNERGERFMASIPGAELAPRDVVARAISAERAKGAKGGSVYLDARQALGDRFASRFPVIDAICRAAGIDPARQPIPVRPAAHYHMGGVATDLRGRTSIQGLWAAGEVACTGLHGANRLASNSLLEAAVMGMRVARDVADSANRLVKLVDAPPLPQIADIKPIRSIASAYLGVLRDAEGLQAAIAALLAHVDADGPQSDPALVALLVAVFAHQRRRSVGAHARTDSVAMSESAPRQYLTSREAVSVARDIVEPASYSPIQKFPYSKSA</sequence>
<dbReference type="PANTHER" id="PTHR42716:SF2">
    <property type="entry name" value="L-ASPARTATE OXIDASE, CHLOROPLASTIC"/>
    <property type="match status" value="1"/>
</dbReference>
<dbReference type="NCBIfam" id="NF005701">
    <property type="entry name" value="PRK07512.1"/>
    <property type="match status" value="1"/>
</dbReference>
<dbReference type="GO" id="GO:0034628">
    <property type="term" value="P:'de novo' NAD+ biosynthetic process from L-aspartate"/>
    <property type="evidence" value="ECO:0007669"/>
    <property type="project" value="TreeGrafter"/>
</dbReference>
<dbReference type="EC" id="1.4.3.16" evidence="4 10"/>
<dbReference type="InterPro" id="IPR005288">
    <property type="entry name" value="NadB"/>
</dbReference>
<organism evidence="13 14">
    <name type="scientific">Allorhizobium taibaishanense</name>
    <dbReference type="NCBI Taxonomy" id="887144"/>
    <lineage>
        <taxon>Bacteria</taxon>
        <taxon>Pseudomonadati</taxon>
        <taxon>Pseudomonadota</taxon>
        <taxon>Alphaproteobacteria</taxon>
        <taxon>Hyphomicrobiales</taxon>
        <taxon>Rhizobiaceae</taxon>
        <taxon>Rhizobium/Agrobacterium group</taxon>
        <taxon>Allorhizobium</taxon>
    </lineage>
</organism>
<dbReference type="SUPFAM" id="SSF51905">
    <property type="entry name" value="FAD/NAD(P)-binding domain"/>
    <property type="match status" value="1"/>
</dbReference>
<dbReference type="UniPathway" id="UPA00253">
    <property type="reaction ID" value="UER00326"/>
</dbReference>
<evidence type="ECO:0000256" key="4">
    <source>
        <dbReference type="ARBA" id="ARBA00012173"/>
    </source>
</evidence>
<dbReference type="PANTHER" id="PTHR42716">
    <property type="entry name" value="L-ASPARTATE OXIDASE"/>
    <property type="match status" value="1"/>
</dbReference>
<evidence type="ECO:0000256" key="2">
    <source>
        <dbReference type="ARBA" id="ARBA00004950"/>
    </source>
</evidence>
<evidence type="ECO:0000256" key="3">
    <source>
        <dbReference type="ARBA" id="ARBA00008562"/>
    </source>
</evidence>
<comment type="cofactor">
    <cofactor evidence="1 11">
        <name>FAD</name>
        <dbReference type="ChEBI" id="CHEBI:57692"/>
    </cofactor>
</comment>
<dbReference type="Gene3D" id="1.20.58.100">
    <property type="entry name" value="Fumarate reductase/succinate dehydrogenase flavoprotein-like, C-terminal domain"/>
    <property type="match status" value="1"/>
</dbReference>
<dbReference type="NCBIfam" id="TIGR00551">
    <property type="entry name" value="nadB"/>
    <property type="match status" value="1"/>
</dbReference>
<protein>
    <recommendedName>
        <fullName evidence="4 10">L-aspartate oxidase</fullName>
        <ecNumber evidence="4 10">1.4.3.16</ecNumber>
    </recommendedName>
</protein>
<dbReference type="OrthoDB" id="9806724at2"/>
<name>A0A7W6HNB4_9HYPH</name>
<dbReference type="InterPro" id="IPR036188">
    <property type="entry name" value="FAD/NAD-bd_sf"/>
</dbReference>
<comment type="function">
    <text evidence="11">Catalyzes the oxidation of L-aspartate to iminoaspartate.</text>
</comment>
<dbReference type="Gene3D" id="3.50.50.60">
    <property type="entry name" value="FAD/NAD(P)-binding domain"/>
    <property type="match status" value="1"/>
</dbReference>
<keyword evidence="7 11" id="KW-0274">FAD</keyword>
<comment type="catalytic activity">
    <reaction evidence="9">
        <text>L-aspartate + O2 = iminosuccinate + H2O2</text>
        <dbReference type="Rhea" id="RHEA:25876"/>
        <dbReference type="ChEBI" id="CHEBI:15379"/>
        <dbReference type="ChEBI" id="CHEBI:16240"/>
        <dbReference type="ChEBI" id="CHEBI:29991"/>
        <dbReference type="ChEBI" id="CHEBI:77875"/>
        <dbReference type="EC" id="1.4.3.16"/>
    </reaction>
    <physiologicalReaction direction="left-to-right" evidence="9">
        <dbReference type="Rhea" id="RHEA:25877"/>
    </physiologicalReaction>
</comment>
<keyword evidence="8 11" id="KW-0560">Oxidoreductase</keyword>
<dbReference type="InterPro" id="IPR027477">
    <property type="entry name" value="Succ_DH/fumarate_Rdtase_cat_sf"/>
</dbReference>
<gene>
    <name evidence="13" type="ORF">GGQ71_002289</name>
</gene>
<dbReference type="GO" id="GO:0008734">
    <property type="term" value="F:L-aspartate oxidase activity"/>
    <property type="evidence" value="ECO:0007669"/>
    <property type="project" value="UniProtKB-UniRule"/>
</dbReference>
<proteinExistence type="inferred from homology"/>
<dbReference type="InterPro" id="IPR003953">
    <property type="entry name" value="FAD-dep_OxRdtase_2_FAD-bd"/>
</dbReference>
<accession>A0A7W6HNB4</accession>
<feature type="domain" description="FAD-dependent oxidoreductase 2 FAD-binding" evidence="12">
    <location>
        <begin position="15"/>
        <end position="384"/>
    </location>
</feature>
<evidence type="ECO:0000256" key="10">
    <source>
        <dbReference type="NCBIfam" id="TIGR00551"/>
    </source>
</evidence>
<evidence type="ECO:0000313" key="13">
    <source>
        <dbReference type="EMBL" id="MBB4008026.1"/>
    </source>
</evidence>
<dbReference type="RefSeq" id="WP_139310793.1">
    <property type="nucleotide sequence ID" value="NZ_JACIED010000002.1"/>
</dbReference>
<dbReference type="InterPro" id="IPR037099">
    <property type="entry name" value="Fum_R/Succ_DH_flav-like_C_sf"/>
</dbReference>
<dbReference type="SUPFAM" id="SSF56425">
    <property type="entry name" value="Succinate dehydrogenase/fumarate reductase flavoprotein, catalytic domain"/>
    <property type="match status" value="1"/>
</dbReference>
<dbReference type="Pfam" id="PF00890">
    <property type="entry name" value="FAD_binding_2"/>
    <property type="match status" value="1"/>
</dbReference>
<comment type="pathway">
    <text evidence="2 11">Cofactor biosynthesis; NAD(+) biosynthesis; iminoaspartate from L-aspartate (oxidase route): step 1/1.</text>
</comment>
<evidence type="ECO:0000256" key="7">
    <source>
        <dbReference type="ARBA" id="ARBA00022827"/>
    </source>
</evidence>
<dbReference type="SUPFAM" id="SSF46977">
    <property type="entry name" value="Succinate dehydrogenase/fumarate reductase flavoprotein C-terminal domain"/>
    <property type="match status" value="1"/>
</dbReference>
<evidence type="ECO:0000313" key="14">
    <source>
        <dbReference type="Proteomes" id="UP000544107"/>
    </source>
</evidence>
<evidence type="ECO:0000256" key="9">
    <source>
        <dbReference type="ARBA" id="ARBA00048305"/>
    </source>
</evidence>
<dbReference type="EMBL" id="JACIED010000002">
    <property type="protein sequence ID" value="MBB4008026.1"/>
    <property type="molecule type" value="Genomic_DNA"/>
</dbReference>
<dbReference type="GO" id="GO:0005737">
    <property type="term" value="C:cytoplasm"/>
    <property type="evidence" value="ECO:0007669"/>
    <property type="project" value="UniProtKB-SubCell"/>
</dbReference>
<dbReference type="AlphaFoldDB" id="A0A7W6HNB4"/>
<reference evidence="13 14" key="1">
    <citation type="submission" date="2020-08" db="EMBL/GenBank/DDBJ databases">
        <title>Genomic Encyclopedia of Type Strains, Phase IV (KMG-IV): sequencing the most valuable type-strain genomes for metagenomic binning, comparative biology and taxonomic classification.</title>
        <authorList>
            <person name="Goeker M."/>
        </authorList>
    </citation>
    <scope>NUCLEOTIDE SEQUENCE [LARGE SCALE GENOMIC DNA]</scope>
    <source>
        <strain evidence="13 14">DSM 100021</strain>
    </source>
</reference>
<dbReference type="PRINTS" id="PR00368">
    <property type="entry name" value="FADPNR"/>
</dbReference>
<evidence type="ECO:0000256" key="1">
    <source>
        <dbReference type="ARBA" id="ARBA00001974"/>
    </source>
</evidence>
<comment type="caution">
    <text evidence="13">The sequence shown here is derived from an EMBL/GenBank/DDBJ whole genome shotgun (WGS) entry which is preliminary data.</text>
</comment>
<evidence type="ECO:0000259" key="12">
    <source>
        <dbReference type="Pfam" id="PF00890"/>
    </source>
</evidence>
<evidence type="ECO:0000256" key="11">
    <source>
        <dbReference type="RuleBase" id="RU362049"/>
    </source>
</evidence>
<dbReference type="Proteomes" id="UP000544107">
    <property type="component" value="Unassembled WGS sequence"/>
</dbReference>
<comment type="similarity">
    <text evidence="3 11">Belongs to the FAD-dependent oxidoreductase 2 family. NadB subfamily.</text>
</comment>
<dbReference type="FunFam" id="3.90.700.10:FF:000002">
    <property type="entry name" value="L-aspartate oxidase"/>
    <property type="match status" value="1"/>
</dbReference>
<evidence type="ECO:0000256" key="5">
    <source>
        <dbReference type="ARBA" id="ARBA00022630"/>
    </source>
</evidence>
<evidence type="ECO:0000256" key="8">
    <source>
        <dbReference type="ARBA" id="ARBA00023002"/>
    </source>
</evidence>
<evidence type="ECO:0000256" key="6">
    <source>
        <dbReference type="ARBA" id="ARBA00022642"/>
    </source>
</evidence>
<dbReference type="Gene3D" id="3.90.700.10">
    <property type="entry name" value="Succinate dehydrogenase/fumarate reductase flavoprotein, catalytic domain"/>
    <property type="match status" value="1"/>
</dbReference>
<comment type="subcellular location">
    <subcellularLocation>
        <location evidence="11">Cytoplasm</location>
    </subcellularLocation>
</comment>
<keyword evidence="6 11" id="KW-0662">Pyridine nucleotide biosynthesis</keyword>
<keyword evidence="5 11" id="KW-0285">Flavoprotein</keyword>